<proteinExistence type="predicted"/>
<feature type="non-terminal residue" evidence="1">
    <location>
        <position position="97"/>
    </location>
</feature>
<dbReference type="Proteomes" id="UP000789366">
    <property type="component" value="Unassembled WGS sequence"/>
</dbReference>
<evidence type="ECO:0000313" key="1">
    <source>
        <dbReference type="EMBL" id="CAG8511935.1"/>
    </source>
</evidence>
<sequence length="97" mass="10967">MASTGTLGVNKNELCKEVATECNLQQLRVSTITGPREPIRNNTVAQKKHYNNLSSQIAKIKKNIIEKEKQLKKLKRHASSQQKSQIKKLRVLNDDGI</sequence>
<dbReference type="EMBL" id="CAJVPW010002722">
    <property type="protein sequence ID" value="CAG8511935.1"/>
    <property type="molecule type" value="Genomic_DNA"/>
</dbReference>
<organism evidence="1 2">
    <name type="scientific">Cetraspora pellucida</name>
    <dbReference type="NCBI Taxonomy" id="1433469"/>
    <lineage>
        <taxon>Eukaryota</taxon>
        <taxon>Fungi</taxon>
        <taxon>Fungi incertae sedis</taxon>
        <taxon>Mucoromycota</taxon>
        <taxon>Glomeromycotina</taxon>
        <taxon>Glomeromycetes</taxon>
        <taxon>Diversisporales</taxon>
        <taxon>Gigasporaceae</taxon>
        <taxon>Cetraspora</taxon>
    </lineage>
</organism>
<keyword evidence="2" id="KW-1185">Reference proteome</keyword>
<comment type="caution">
    <text evidence="1">The sequence shown here is derived from an EMBL/GenBank/DDBJ whole genome shotgun (WGS) entry which is preliminary data.</text>
</comment>
<name>A0ACA9L5A7_9GLOM</name>
<evidence type="ECO:0000313" key="2">
    <source>
        <dbReference type="Proteomes" id="UP000789366"/>
    </source>
</evidence>
<protein>
    <submittedName>
        <fullName evidence="1">1754_t:CDS:1</fullName>
    </submittedName>
</protein>
<accession>A0ACA9L5A7</accession>
<reference evidence="1" key="1">
    <citation type="submission" date="2021-06" db="EMBL/GenBank/DDBJ databases">
        <authorList>
            <person name="Kallberg Y."/>
            <person name="Tangrot J."/>
            <person name="Rosling A."/>
        </authorList>
    </citation>
    <scope>NUCLEOTIDE SEQUENCE</scope>
    <source>
        <strain evidence="1">28 12/20/2015</strain>
    </source>
</reference>
<gene>
    <name evidence="1" type="ORF">SPELUC_LOCUS3517</name>
</gene>